<dbReference type="Proteomes" id="UP001238540">
    <property type="component" value="Unassembled WGS sequence"/>
</dbReference>
<evidence type="ECO:0000313" key="4">
    <source>
        <dbReference type="Proteomes" id="UP001238540"/>
    </source>
</evidence>
<feature type="domain" description="N-acetyltransferase" evidence="1">
    <location>
        <begin position="2"/>
        <end position="156"/>
    </location>
</feature>
<dbReference type="SUPFAM" id="SSF55729">
    <property type="entry name" value="Acyl-CoA N-acyltransferases (Nat)"/>
    <property type="match status" value="1"/>
</dbReference>
<reference evidence="2" key="3">
    <citation type="submission" date="2023-06" db="EMBL/GenBank/DDBJ databases">
        <authorList>
            <person name="Lucena T."/>
            <person name="Sun Q."/>
        </authorList>
    </citation>
    <scope>NUCLEOTIDE SEQUENCE</scope>
    <source>
        <strain evidence="2">CECT 7398</strain>
    </source>
</reference>
<dbReference type="GO" id="GO:0016746">
    <property type="term" value="F:acyltransferase activity"/>
    <property type="evidence" value="ECO:0007669"/>
    <property type="project" value="UniProtKB-KW"/>
</dbReference>
<dbReference type="EC" id="2.3.1.-" evidence="2"/>
<comment type="caution">
    <text evidence="2">The sequence shown here is derived from an EMBL/GenBank/DDBJ whole genome shotgun (WGS) entry which is preliminary data.</text>
</comment>
<keyword evidence="2" id="KW-0808">Transferase</keyword>
<proteinExistence type="predicted"/>
<dbReference type="InterPro" id="IPR016181">
    <property type="entry name" value="Acyl_CoA_acyltransferase"/>
</dbReference>
<evidence type="ECO:0000313" key="3">
    <source>
        <dbReference type="EMBL" id="MDN3612268.1"/>
    </source>
</evidence>
<name>A0ABT8BXN7_9VIBR</name>
<keyword evidence="4" id="KW-1185">Reference proteome</keyword>
<organism evidence="2 4">
    <name type="scientific">Vibrio ostreicida</name>
    <dbReference type="NCBI Taxonomy" id="526588"/>
    <lineage>
        <taxon>Bacteria</taxon>
        <taxon>Pseudomonadati</taxon>
        <taxon>Pseudomonadota</taxon>
        <taxon>Gammaproteobacteria</taxon>
        <taxon>Vibrionales</taxon>
        <taxon>Vibrionaceae</taxon>
        <taxon>Vibrio</taxon>
    </lineage>
</organism>
<reference evidence="4" key="2">
    <citation type="journal article" date="2019" name="Int. J. Syst. Evol. Microbiol.">
        <title>The Global Catalogue of Microorganisms (GCM) 10K type strain sequencing project: providing services to taxonomists for standard genome sequencing and annotation.</title>
        <authorList>
            <consortium name="The Broad Institute Genomics Platform"/>
            <consortium name="The Broad Institute Genome Sequencing Center for Infectious Disease"/>
            <person name="Wu L."/>
            <person name="Ma J."/>
        </authorList>
    </citation>
    <scope>NUCLEOTIDE SEQUENCE [LARGE SCALE GENOMIC DNA]</scope>
    <source>
        <strain evidence="4">CECT 7398</strain>
    </source>
</reference>
<dbReference type="PROSITE" id="PS51186">
    <property type="entry name" value="GNAT"/>
    <property type="match status" value="1"/>
</dbReference>
<gene>
    <name evidence="2" type="ORF">QWZ16_16020</name>
    <name evidence="3" type="ORF">QWZ16_21980</name>
</gene>
<dbReference type="Pfam" id="PF00583">
    <property type="entry name" value="Acetyltransf_1"/>
    <property type="match status" value="1"/>
</dbReference>
<dbReference type="InterPro" id="IPR000182">
    <property type="entry name" value="GNAT_dom"/>
</dbReference>
<dbReference type="RefSeq" id="WP_076588593.1">
    <property type="nucleotide sequence ID" value="NZ_JABEYA020000003.1"/>
</dbReference>
<protein>
    <submittedName>
        <fullName evidence="2">GNAT family N-acetyltransferase</fullName>
        <ecNumber evidence="2">2.3.1.-</ecNumber>
    </submittedName>
</protein>
<evidence type="ECO:0000313" key="2">
    <source>
        <dbReference type="EMBL" id="MDN3611149.1"/>
    </source>
</evidence>
<dbReference type="EMBL" id="JAUFQC010000027">
    <property type="protein sequence ID" value="MDN3612268.1"/>
    <property type="molecule type" value="Genomic_DNA"/>
</dbReference>
<evidence type="ECO:0000259" key="1">
    <source>
        <dbReference type="PROSITE" id="PS51186"/>
    </source>
</evidence>
<keyword evidence="2" id="KW-0012">Acyltransferase</keyword>
<dbReference type="Gene3D" id="3.40.630.30">
    <property type="match status" value="1"/>
</dbReference>
<sequence length="160" mass="17777">MITIEKLNESHLEAVKRVTLSDPQIAFAGTAEDFIAQRSDTTHLHVISHQKMVVGFFKLDLAYASKYEFCPEQALGLRAFAIDQKQQGKGLGTLSVQALLRYLAKHYSAYKHIFLSVNVKNPTARACYLKGGFEDTGELYLKGPVGPQHIMRAPISPLSI</sequence>
<accession>A0ABT8BXN7</accession>
<reference evidence="2" key="1">
    <citation type="journal article" date="2014" name="Int. J. Syst. Evol. Microbiol.">
        <title>Complete genome of a new Firmicutes species belonging to the dominant human colonic microbiota ('Ruminococcus bicirculans') reveals two chromosomes and a selective capacity to utilize plant glucans.</title>
        <authorList>
            <consortium name="NISC Comparative Sequencing Program"/>
            <person name="Wegmann U."/>
            <person name="Louis P."/>
            <person name="Goesmann A."/>
            <person name="Henrissat B."/>
            <person name="Duncan S.H."/>
            <person name="Flint H.J."/>
        </authorList>
    </citation>
    <scope>NUCLEOTIDE SEQUENCE</scope>
    <source>
        <strain evidence="2">CECT 7398</strain>
    </source>
</reference>
<dbReference type="EMBL" id="JAUFQC010000015">
    <property type="protein sequence ID" value="MDN3611149.1"/>
    <property type="molecule type" value="Genomic_DNA"/>
</dbReference>